<dbReference type="PROSITE" id="PS51184">
    <property type="entry name" value="JMJC"/>
    <property type="match status" value="1"/>
</dbReference>
<protein>
    <submittedName>
        <fullName evidence="4">Uncharacterized protein</fullName>
    </submittedName>
</protein>
<keyword evidence="5" id="KW-1185">Reference proteome</keyword>
<feature type="domain" description="JmjC" evidence="3">
    <location>
        <begin position="275"/>
        <end position="457"/>
    </location>
</feature>
<dbReference type="Proteomes" id="UP000319257">
    <property type="component" value="Unassembled WGS sequence"/>
</dbReference>
<dbReference type="InterPro" id="IPR046341">
    <property type="entry name" value="SET_dom_sf"/>
</dbReference>
<evidence type="ECO:0000259" key="2">
    <source>
        <dbReference type="PROSITE" id="PS50280"/>
    </source>
</evidence>
<feature type="compositionally biased region" description="Basic and acidic residues" evidence="1">
    <location>
        <begin position="111"/>
        <end position="121"/>
    </location>
</feature>
<dbReference type="SUPFAM" id="SSF82199">
    <property type="entry name" value="SET domain"/>
    <property type="match status" value="1"/>
</dbReference>
<dbReference type="EMBL" id="SKBQ01000025">
    <property type="protein sequence ID" value="TPX14842.1"/>
    <property type="molecule type" value="Genomic_DNA"/>
</dbReference>
<dbReference type="PANTHER" id="PTHR10694">
    <property type="entry name" value="LYSINE-SPECIFIC DEMETHYLASE"/>
    <property type="match status" value="1"/>
</dbReference>
<gene>
    <name evidence="4" type="ORF">E0L32_004951</name>
</gene>
<dbReference type="InterPro" id="IPR003347">
    <property type="entry name" value="JmjC_dom"/>
</dbReference>
<organism evidence="4 5">
    <name type="scientific">Thyridium curvatum</name>
    <dbReference type="NCBI Taxonomy" id="1093900"/>
    <lineage>
        <taxon>Eukaryota</taxon>
        <taxon>Fungi</taxon>
        <taxon>Dikarya</taxon>
        <taxon>Ascomycota</taxon>
        <taxon>Pezizomycotina</taxon>
        <taxon>Sordariomycetes</taxon>
        <taxon>Sordariomycetidae</taxon>
        <taxon>Thyridiales</taxon>
        <taxon>Thyridiaceae</taxon>
        <taxon>Thyridium</taxon>
    </lineage>
</organism>
<dbReference type="SMART" id="SM00558">
    <property type="entry name" value="JmjC"/>
    <property type="match status" value="1"/>
</dbReference>
<feature type="region of interest" description="Disordered" evidence="1">
    <location>
        <begin position="482"/>
        <end position="511"/>
    </location>
</feature>
<proteinExistence type="predicted"/>
<dbReference type="InterPro" id="IPR001214">
    <property type="entry name" value="SET_dom"/>
</dbReference>
<dbReference type="PROSITE" id="PS50280">
    <property type="entry name" value="SET"/>
    <property type="match status" value="1"/>
</dbReference>
<reference evidence="4 5" key="1">
    <citation type="submission" date="2019-06" db="EMBL/GenBank/DDBJ databases">
        <title>Draft genome sequence of the filamentous fungus Phialemoniopsis curvata isolated from diesel fuel.</title>
        <authorList>
            <person name="Varaljay V.A."/>
            <person name="Lyon W.J."/>
            <person name="Crouch A.L."/>
            <person name="Drake C.E."/>
            <person name="Hollomon J.M."/>
            <person name="Nadeau L.J."/>
            <person name="Nunn H.S."/>
            <person name="Stevenson B.S."/>
            <person name="Bojanowski C.L."/>
            <person name="Crookes-Goodson W.J."/>
        </authorList>
    </citation>
    <scope>NUCLEOTIDE SEQUENCE [LARGE SCALE GENOMIC DNA]</scope>
    <source>
        <strain evidence="4 5">D216</strain>
    </source>
</reference>
<dbReference type="Gene3D" id="2.170.270.10">
    <property type="entry name" value="SET domain"/>
    <property type="match status" value="1"/>
</dbReference>
<feature type="domain" description="SET" evidence="2">
    <location>
        <begin position="812"/>
        <end position="931"/>
    </location>
</feature>
<dbReference type="GO" id="GO:0010468">
    <property type="term" value="P:regulation of gene expression"/>
    <property type="evidence" value="ECO:0007669"/>
    <property type="project" value="TreeGrafter"/>
</dbReference>
<dbReference type="GO" id="GO:0005634">
    <property type="term" value="C:nucleus"/>
    <property type="evidence" value="ECO:0007669"/>
    <property type="project" value="TreeGrafter"/>
</dbReference>
<dbReference type="STRING" id="1093900.A0A507AY08"/>
<dbReference type="GO" id="GO:0051864">
    <property type="term" value="F:histone H3K36 demethylase activity"/>
    <property type="evidence" value="ECO:0007669"/>
    <property type="project" value="TreeGrafter"/>
</dbReference>
<dbReference type="AlphaFoldDB" id="A0A507AY08"/>
<evidence type="ECO:0000313" key="4">
    <source>
        <dbReference type="EMBL" id="TPX14842.1"/>
    </source>
</evidence>
<comment type="caution">
    <text evidence="4">The sequence shown here is derived from an EMBL/GenBank/DDBJ whole genome shotgun (WGS) entry which is preliminary data.</text>
</comment>
<dbReference type="Gene3D" id="2.60.120.650">
    <property type="entry name" value="Cupin"/>
    <property type="match status" value="1"/>
</dbReference>
<name>A0A507AY08_9PEZI</name>
<dbReference type="SUPFAM" id="SSF51197">
    <property type="entry name" value="Clavaminate synthase-like"/>
    <property type="match status" value="1"/>
</dbReference>
<feature type="region of interest" description="Disordered" evidence="1">
    <location>
        <begin position="105"/>
        <end position="170"/>
    </location>
</feature>
<dbReference type="PANTHER" id="PTHR10694:SF7">
    <property type="entry name" value="[HISTONE H3]-TRIMETHYL-L-LYSINE(9) DEMETHYLASE"/>
    <property type="match status" value="1"/>
</dbReference>
<dbReference type="GO" id="GO:0032454">
    <property type="term" value="F:histone H3K9 demethylase activity"/>
    <property type="evidence" value="ECO:0007669"/>
    <property type="project" value="TreeGrafter"/>
</dbReference>
<dbReference type="SMART" id="SM00317">
    <property type="entry name" value="SET"/>
    <property type="match status" value="1"/>
</dbReference>
<evidence type="ECO:0000313" key="5">
    <source>
        <dbReference type="Proteomes" id="UP000319257"/>
    </source>
</evidence>
<dbReference type="Pfam" id="PF02373">
    <property type="entry name" value="JmjC"/>
    <property type="match status" value="1"/>
</dbReference>
<dbReference type="GO" id="GO:0000785">
    <property type="term" value="C:chromatin"/>
    <property type="evidence" value="ECO:0007669"/>
    <property type="project" value="TreeGrafter"/>
</dbReference>
<evidence type="ECO:0000256" key="1">
    <source>
        <dbReference type="SAM" id="MobiDB-lite"/>
    </source>
</evidence>
<dbReference type="InParanoid" id="A0A507AY08"/>
<accession>A0A507AY08</accession>
<dbReference type="OrthoDB" id="1678912at2759"/>
<dbReference type="RefSeq" id="XP_030996553.1">
    <property type="nucleotide sequence ID" value="XM_031139418.1"/>
</dbReference>
<feature type="region of interest" description="Disordered" evidence="1">
    <location>
        <begin position="53"/>
        <end position="75"/>
    </location>
</feature>
<sequence>MALAQVRAIAEDLEEVHSFLLLKCRPPSIPLSSDERAECDRLQEKLCSRRLSERQDGARLSRNPAPEFEQRDSQATELPDWIDGLIEMICRMKVALASITEQVRSISRNRATSETESRRSSDVTTAPTSPCETDPDAERMTIPLTYHRPAGESTATSGDSPSPPSNRAAGASAIIRPTPTLQMAQLGEAMVTSLRPLVHHGSSVNKIKVSDFKACDWADTVAKRKRPEDDTYQVAVKWSSSKLGSGLSHLKLAARGREFLFPTEPAPAERPTVEEAREYLDELVENPPRGDIAYYVGPSLTDGFDGLLHPGQDLLGLGEISGVNTVWEHIGPKNSGTAAHCEDTQLYSCNYVCYGLKIWLILPEEETVKFERFVKSMCPSADCDQFVRHASLMVSPARLEAEGIKFDIEVCGPGEMIVTRPRCYHQVVNFSTCLAIAINFTLPGEPIIPENTPVCPECGFFPLEHPNLRQVQACRVGLEANTRKRSQRSGETNVGPSLKKKRQGRFRGGCEPTTQALETTLRDLQKLSHIWQAPSIENNSSLTPHLLKLAAAIMSEAATEQFRQLIQASRQLGARRPPVTIRDTVKDLVGAHGRSDLDKLRVRLLETRLAQTLEDLAKGGLRAAPGVTTALINELQCSQSIYERLRRNGNRWKTICRPYQGLQCLVPFSSKGHPFGVSQTDYMNLVGTENSEEEIQAFHALLDNEFFINLCSAAASFQKAMLYESDDVEFMWESSKRRRRAKTAAAALLELQPFPTLNENMYDAENFKGTSPPDGWPEEWSWPVDPTHLYSGRHCDLCDQDECRCVDSVSQPRPRIKYYGAKGRGLQAVASTEGETAYRKDDIIGYLNGEILPVGTRADVWTLDFARPDIQGEPFVCKIHCGRRGNSFRLLNHSCQPNAVLTQKRVSGRYRTSVVALGDIPDGAEITVSYPRERIPASLCGGNMIRKAAACVPLSYSAQSIQIRLPIQTVKAMHFPDMCAV</sequence>
<dbReference type="GeneID" id="41972398"/>
<evidence type="ECO:0000259" key="3">
    <source>
        <dbReference type="PROSITE" id="PS51184"/>
    </source>
</evidence>
<dbReference type="Pfam" id="PF00856">
    <property type="entry name" value="SET"/>
    <property type="match status" value="1"/>
</dbReference>